<evidence type="ECO:0000256" key="2">
    <source>
        <dbReference type="ARBA" id="ARBA00022692"/>
    </source>
</evidence>
<reference evidence="6" key="1">
    <citation type="submission" date="2023-07" db="EMBL/GenBank/DDBJ databases">
        <authorList>
            <consortium name="AG Swart"/>
            <person name="Singh M."/>
            <person name="Singh A."/>
            <person name="Seah K."/>
            <person name="Emmerich C."/>
        </authorList>
    </citation>
    <scope>NUCLEOTIDE SEQUENCE</scope>
    <source>
        <strain evidence="6">DP1</strain>
    </source>
</reference>
<evidence type="ECO:0000256" key="3">
    <source>
        <dbReference type="ARBA" id="ARBA00022989"/>
    </source>
</evidence>
<keyword evidence="3 5" id="KW-1133">Transmembrane helix</keyword>
<evidence type="ECO:0000313" key="6">
    <source>
        <dbReference type="EMBL" id="CAI2380069.1"/>
    </source>
</evidence>
<proteinExistence type="predicted"/>
<accession>A0AAD1XWC1</accession>
<evidence type="ECO:0000256" key="5">
    <source>
        <dbReference type="SAM" id="Phobius"/>
    </source>
</evidence>
<keyword evidence="7" id="KW-1185">Reference proteome</keyword>
<dbReference type="InterPro" id="IPR018499">
    <property type="entry name" value="Tetraspanin/Peripherin"/>
</dbReference>
<comment type="caution">
    <text evidence="6">The sequence shown here is derived from an EMBL/GenBank/DDBJ whole genome shotgun (WGS) entry which is preliminary data.</text>
</comment>
<keyword evidence="2 5" id="KW-0812">Transmembrane</keyword>
<feature type="transmembrane region" description="Helical" evidence="5">
    <location>
        <begin position="128"/>
        <end position="150"/>
    </location>
</feature>
<gene>
    <name evidence="6" type="ORF">ECRASSUSDP1_LOCUS21496</name>
</gene>
<feature type="transmembrane region" description="Helical" evidence="5">
    <location>
        <begin position="42"/>
        <end position="64"/>
    </location>
</feature>
<protein>
    <submittedName>
        <fullName evidence="6">Uncharacterized protein</fullName>
    </submittedName>
</protein>
<dbReference type="Pfam" id="PF00335">
    <property type="entry name" value="Tetraspanin"/>
    <property type="match status" value="1"/>
</dbReference>
<dbReference type="Proteomes" id="UP001295684">
    <property type="component" value="Unassembled WGS sequence"/>
</dbReference>
<feature type="transmembrane region" description="Helical" evidence="5">
    <location>
        <begin position="7"/>
        <end position="36"/>
    </location>
</feature>
<evidence type="ECO:0000256" key="4">
    <source>
        <dbReference type="ARBA" id="ARBA00023136"/>
    </source>
</evidence>
<dbReference type="EMBL" id="CAMPGE010021978">
    <property type="protein sequence ID" value="CAI2380069.1"/>
    <property type="molecule type" value="Genomic_DNA"/>
</dbReference>
<comment type="subcellular location">
    <subcellularLocation>
        <location evidence="1">Membrane</location>
        <topology evidence="1">Multi-pass membrane protein</topology>
    </subcellularLocation>
</comment>
<feature type="transmembrane region" description="Helical" evidence="5">
    <location>
        <begin position="71"/>
        <end position="93"/>
    </location>
</feature>
<dbReference type="GO" id="GO:0016020">
    <property type="term" value="C:membrane"/>
    <property type="evidence" value="ECO:0007669"/>
    <property type="project" value="UniProtKB-SubCell"/>
</dbReference>
<organism evidence="6 7">
    <name type="scientific">Euplotes crassus</name>
    <dbReference type="NCBI Taxonomy" id="5936"/>
    <lineage>
        <taxon>Eukaryota</taxon>
        <taxon>Sar</taxon>
        <taxon>Alveolata</taxon>
        <taxon>Ciliophora</taxon>
        <taxon>Intramacronucleata</taxon>
        <taxon>Spirotrichea</taxon>
        <taxon>Hypotrichia</taxon>
        <taxon>Euplotida</taxon>
        <taxon>Euplotidae</taxon>
        <taxon>Moneuplotes</taxon>
    </lineage>
</organism>
<evidence type="ECO:0000256" key="1">
    <source>
        <dbReference type="ARBA" id="ARBA00004141"/>
    </source>
</evidence>
<name>A0AAD1XWC1_EUPCR</name>
<dbReference type="AlphaFoldDB" id="A0AAD1XWC1"/>
<sequence>MKSGNPFLFYIFVFLNFLLMLIGVAISGAGVFLWVTTRTVNIFSMSFIGAGVFVLLVAICSFCLRNSTFRLSIYCLILLILSGVMVTVLIVFLTERERVLDWASEHIKDKEGEAWEEARRHIENNIDIARYIIIATTSVTLLVLFFGMFYRCSVSSNKSDHHQDMRNKDRYQKVSNEIQEAQARKEEKQRLYAEKYGINPTGGNNNQML</sequence>
<evidence type="ECO:0000313" key="7">
    <source>
        <dbReference type="Proteomes" id="UP001295684"/>
    </source>
</evidence>
<keyword evidence="4 5" id="KW-0472">Membrane</keyword>